<keyword evidence="3" id="KW-1185">Reference proteome</keyword>
<dbReference type="InterPro" id="IPR010905">
    <property type="entry name" value="Glyco_hydro_88"/>
</dbReference>
<comment type="caution">
    <text evidence="2">The sequence shown here is derived from an EMBL/GenBank/DDBJ whole genome shotgun (WGS) entry which is preliminary data.</text>
</comment>
<accession>A0A1S2LQ94</accession>
<dbReference type="PANTHER" id="PTHR33886:SF8">
    <property type="entry name" value="UNSATURATED RHAMNOGALACTURONAN HYDROLASE (EUROFUNG)"/>
    <property type="match status" value="1"/>
</dbReference>
<gene>
    <name evidence="2" type="ORF">BKP37_07910</name>
</gene>
<dbReference type="GO" id="GO:0005975">
    <property type="term" value="P:carbohydrate metabolic process"/>
    <property type="evidence" value="ECO:0007669"/>
    <property type="project" value="InterPro"/>
</dbReference>
<dbReference type="SUPFAM" id="SSF48208">
    <property type="entry name" value="Six-hairpin glycosidases"/>
    <property type="match status" value="1"/>
</dbReference>
<dbReference type="OrthoDB" id="6381507at2"/>
<reference evidence="2 3" key="1">
    <citation type="submission" date="2016-10" db="EMBL/GenBank/DDBJ databases">
        <title>Draft genome sequences of four alkaliphilic bacteria belonging to the Anaerobacillus genus.</title>
        <authorList>
            <person name="Bassil N.M."/>
            <person name="Lloyd J.R."/>
        </authorList>
    </citation>
    <scope>NUCLEOTIDE SEQUENCE [LARGE SCALE GENOMIC DNA]</scope>
    <source>
        <strain evidence="2 3">DSM 18345</strain>
    </source>
</reference>
<dbReference type="Proteomes" id="UP000179524">
    <property type="component" value="Unassembled WGS sequence"/>
</dbReference>
<evidence type="ECO:0000313" key="2">
    <source>
        <dbReference type="EMBL" id="OIJ14679.1"/>
    </source>
</evidence>
<sequence length="374" mass="43521">MEEIFLTNQQNTSIQLSPLEWAEKACVSLMEQNTPIELPPANRWHYHQGVYLYGMYRVFEETKKDEYFAYIKKYVDDLVDEEGNFYFRRDELDAIQPGLLLFPIYEATKEGKYKVAATKLRNLLKTLNKTTEGGYWHKDKYPYQMWLDGLYMAGPFSVIYGKMFNEPELIESCLYQEKLMRKHTKDPETGLLYHAWDEKKEQPWANSETGRSPEVWSRSLGWYGMALVDILEHLEGDHPARQELISELRQYVDTLVKYQDEESGLWYQIVDKGDKEDNWLESSGSSLFVYTIAKAVNGKYLDSSYLEVANKSFNGLLDKMISFDEDNRLQLEGICIGTSCGVYDYYVARETSVNDLHGLGAFMLACVEMSKLNK</sequence>
<dbReference type="InterPro" id="IPR012341">
    <property type="entry name" value="6hp_glycosidase-like_sf"/>
</dbReference>
<evidence type="ECO:0000256" key="1">
    <source>
        <dbReference type="ARBA" id="ARBA00022801"/>
    </source>
</evidence>
<dbReference type="GO" id="GO:0016787">
    <property type="term" value="F:hydrolase activity"/>
    <property type="evidence" value="ECO:0007669"/>
    <property type="project" value="UniProtKB-KW"/>
</dbReference>
<proteinExistence type="predicted"/>
<name>A0A1S2LQ94_9BACI</name>
<dbReference type="Pfam" id="PF07470">
    <property type="entry name" value="Glyco_hydro_88"/>
    <property type="match status" value="1"/>
</dbReference>
<organism evidence="2 3">
    <name type="scientific">Anaerobacillus alkalilacustris</name>
    <dbReference type="NCBI Taxonomy" id="393763"/>
    <lineage>
        <taxon>Bacteria</taxon>
        <taxon>Bacillati</taxon>
        <taxon>Bacillota</taxon>
        <taxon>Bacilli</taxon>
        <taxon>Bacillales</taxon>
        <taxon>Bacillaceae</taxon>
        <taxon>Anaerobacillus</taxon>
    </lineage>
</organism>
<dbReference type="PANTHER" id="PTHR33886">
    <property type="entry name" value="UNSATURATED RHAMNOGALACTURONAN HYDROLASE (EUROFUNG)"/>
    <property type="match status" value="1"/>
</dbReference>
<protein>
    <submittedName>
        <fullName evidence="2">Glycoside hydrolase 105 family protein</fullName>
    </submittedName>
</protein>
<dbReference type="EMBL" id="MLQR01000017">
    <property type="protein sequence ID" value="OIJ14679.1"/>
    <property type="molecule type" value="Genomic_DNA"/>
</dbReference>
<evidence type="ECO:0000313" key="3">
    <source>
        <dbReference type="Proteomes" id="UP000179524"/>
    </source>
</evidence>
<dbReference type="AlphaFoldDB" id="A0A1S2LQ94"/>
<dbReference type="InterPro" id="IPR052043">
    <property type="entry name" value="PolySaccharide_Degr_Enz"/>
</dbReference>
<dbReference type="Gene3D" id="1.50.10.10">
    <property type="match status" value="1"/>
</dbReference>
<keyword evidence="1 2" id="KW-0378">Hydrolase</keyword>
<dbReference type="InterPro" id="IPR008928">
    <property type="entry name" value="6-hairpin_glycosidase_sf"/>
</dbReference>